<dbReference type="SUPFAM" id="SSF51445">
    <property type="entry name" value="(Trans)glycosidases"/>
    <property type="match status" value="1"/>
</dbReference>
<sequence length="452" mass="51513">MKLYQTAKDTEHRLSEVPVAALTNDYLQADTTTYTDAGELFNVFLDHTKTFQEWEGFGGAFTESAANVLNRMSPENRKIMMEGYFHPEHGIGYNFCRTHINSCDFSLENWACCEEEGSQLAGFNLERDKQQIIPMIHWAKEIAAEEITLFSSPWSPPAWMKTNGQMNHGGKLKPEHAATWALYYCKYIQAMRAEGIEISALTVQNEPAATQVWDSCVYSAEEERDFVRDYLGPTLVEQGLADIKLVTWDHNRAEAFHRARVMFDDPKANQYVYGIGIHWYMGDNYDNLRLVNDIYKDKKIWFTEGCQEGGPHIGEWKVAERYGHSMINDLNHYTSAWCDWNLFLDETGGPNHVNNLCSAPILGNTSNDEVIFNPSYYYMGHLSKFIKRGAKRVALATSSDDLEGTAFINPNGEKVVVLMNRLDRQVVYALNHLGNGGYITMPPRSMQTLIID</sequence>
<evidence type="ECO:0000256" key="1">
    <source>
        <dbReference type="ARBA" id="ARBA00005382"/>
    </source>
</evidence>
<feature type="domain" description="Glycosyl hydrolase family 30 beta sandwich" evidence="6">
    <location>
        <begin position="389"/>
        <end position="449"/>
    </location>
</feature>
<dbReference type="Gene3D" id="2.60.40.1180">
    <property type="entry name" value="Golgi alpha-mannosidase II"/>
    <property type="match status" value="1"/>
</dbReference>
<evidence type="ECO:0000313" key="8">
    <source>
        <dbReference type="Proteomes" id="UP000262832"/>
    </source>
</evidence>
<dbReference type="Gene3D" id="3.20.20.80">
    <property type="entry name" value="Glycosidases"/>
    <property type="match status" value="1"/>
</dbReference>
<dbReference type="PANTHER" id="PTHR11069">
    <property type="entry name" value="GLUCOSYLCERAMIDASE"/>
    <property type="match status" value="1"/>
</dbReference>
<evidence type="ECO:0000313" key="7">
    <source>
        <dbReference type="EMBL" id="AXY02519.1"/>
    </source>
</evidence>
<organism evidence="7 8">
    <name type="scientific">Vibrio alfacsensis</name>
    <dbReference type="NCBI Taxonomy" id="1074311"/>
    <lineage>
        <taxon>Bacteria</taxon>
        <taxon>Pseudomonadati</taxon>
        <taxon>Pseudomonadota</taxon>
        <taxon>Gammaproteobacteria</taxon>
        <taxon>Vibrionales</taxon>
        <taxon>Vibrionaceae</taxon>
        <taxon>Vibrio</taxon>
    </lineage>
</organism>
<name>A0ABN5PH11_9VIBR</name>
<dbReference type="Pfam" id="PF02055">
    <property type="entry name" value="Glyco_hydro_30"/>
    <property type="match status" value="1"/>
</dbReference>
<dbReference type="InterPro" id="IPR033452">
    <property type="entry name" value="GH30_C"/>
</dbReference>
<evidence type="ECO:0000259" key="5">
    <source>
        <dbReference type="Pfam" id="PF02055"/>
    </source>
</evidence>
<gene>
    <name evidence="7" type="ORF">D1115_15775</name>
</gene>
<dbReference type="Pfam" id="PF17189">
    <property type="entry name" value="Glyco_hydro_30C"/>
    <property type="match status" value="1"/>
</dbReference>
<dbReference type="InterPro" id="IPR001139">
    <property type="entry name" value="Glyco_hydro_30"/>
</dbReference>
<dbReference type="InterPro" id="IPR033453">
    <property type="entry name" value="Glyco_hydro_30_TIM-barrel"/>
</dbReference>
<keyword evidence="3 4" id="KW-0378">Hydrolase</keyword>
<dbReference type="Proteomes" id="UP000262832">
    <property type="component" value="Chromosome II"/>
</dbReference>
<dbReference type="InterPro" id="IPR013780">
    <property type="entry name" value="Glyco_hydro_b"/>
</dbReference>
<dbReference type="PANTHER" id="PTHR11069:SF23">
    <property type="entry name" value="LYSOSOMAL ACID GLUCOSYLCERAMIDASE"/>
    <property type="match status" value="1"/>
</dbReference>
<evidence type="ECO:0000256" key="3">
    <source>
        <dbReference type="ARBA" id="ARBA00022801"/>
    </source>
</evidence>
<keyword evidence="8" id="KW-1185">Reference proteome</keyword>
<proteinExistence type="inferred from homology"/>
<evidence type="ECO:0000256" key="2">
    <source>
        <dbReference type="ARBA" id="ARBA00022729"/>
    </source>
</evidence>
<feature type="domain" description="Glycosyl hydrolase family 30 TIM-barrel" evidence="5">
    <location>
        <begin position="55"/>
        <end position="386"/>
    </location>
</feature>
<dbReference type="EMBL" id="CP032094">
    <property type="protein sequence ID" value="AXY02519.1"/>
    <property type="molecule type" value="Genomic_DNA"/>
</dbReference>
<keyword evidence="2" id="KW-0732">Signal</keyword>
<dbReference type="RefSeq" id="WP_128812433.1">
    <property type="nucleotide sequence ID" value="NZ_CP032094.1"/>
</dbReference>
<comment type="similarity">
    <text evidence="1 4">Belongs to the glycosyl hydrolase 30 family.</text>
</comment>
<evidence type="ECO:0000259" key="6">
    <source>
        <dbReference type="Pfam" id="PF17189"/>
    </source>
</evidence>
<reference evidence="7 8" key="1">
    <citation type="submission" date="2018-08" db="EMBL/GenBank/DDBJ databases">
        <title>Genomic taxonomy of the Vibrionaceae family.</title>
        <authorList>
            <person name="Gomez-Gil B."/>
            <person name="Tanaka M."/>
            <person name="Sawabe T."/>
            <person name="Enciso-Ibarra K."/>
        </authorList>
    </citation>
    <scope>NUCLEOTIDE SEQUENCE [LARGE SCALE GENOMIC DNA]</scope>
    <source>
        <strain evidence="7 8">CAIM 1831</strain>
    </source>
</reference>
<evidence type="ECO:0000256" key="4">
    <source>
        <dbReference type="RuleBase" id="RU361188"/>
    </source>
</evidence>
<keyword evidence="4" id="KW-0326">Glycosidase</keyword>
<protein>
    <submittedName>
        <fullName evidence="7">Glucosylceramidase</fullName>
    </submittedName>
</protein>
<dbReference type="PRINTS" id="PR00843">
    <property type="entry name" value="GLHYDRLASE30"/>
</dbReference>
<dbReference type="InterPro" id="IPR017853">
    <property type="entry name" value="GH"/>
</dbReference>
<accession>A0ABN5PH11</accession>